<keyword evidence="1" id="KW-1133">Transmembrane helix</keyword>
<dbReference type="AlphaFoldDB" id="A0A0F9HT30"/>
<sequence>MLDERSSSLCGIVILIVVVSLFFVPNSTFANGYTLYDQVMPYLLLITIVVFPIALVYLGIISLRSFKPSLGNYIHSSRFIVIGLYFLAEGSSWAFYRVLISILSSTSIPFGMMLTDFFILAVIPGILLISIGGIRRSTRSNPLM</sequence>
<feature type="transmembrane region" description="Helical" evidence="1">
    <location>
        <begin position="79"/>
        <end position="96"/>
    </location>
</feature>
<name>A0A0F9HT30_9ZZZZ</name>
<evidence type="ECO:0000256" key="1">
    <source>
        <dbReference type="SAM" id="Phobius"/>
    </source>
</evidence>
<gene>
    <name evidence="2" type="ORF">LCGC14_2026450</name>
</gene>
<keyword evidence="1" id="KW-0812">Transmembrane</keyword>
<feature type="transmembrane region" description="Helical" evidence="1">
    <location>
        <begin position="39"/>
        <end position="58"/>
    </location>
</feature>
<comment type="caution">
    <text evidence="2">The sequence shown here is derived from an EMBL/GenBank/DDBJ whole genome shotgun (WGS) entry which is preliminary data.</text>
</comment>
<dbReference type="EMBL" id="LAZR01023509">
    <property type="protein sequence ID" value="KKL78277.1"/>
    <property type="molecule type" value="Genomic_DNA"/>
</dbReference>
<organism evidence="2">
    <name type="scientific">marine sediment metagenome</name>
    <dbReference type="NCBI Taxonomy" id="412755"/>
    <lineage>
        <taxon>unclassified sequences</taxon>
        <taxon>metagenomes</taxon>
        <taxon>ecological metagenomes</taxon>
    </lineage>
</organism>
<evidence type="ECO:0000313" key="2">
    <source>
        <dbReference type="EMBL" id="KKL78277.1"/>
    </source>
</evidence>
<reference evidence="2" key="1">
    <citation type="journal article" date="2015" name="Nature">
        <title>Complex archaea that bridge the gap between prokaryotes and eukaryotes.</title>
        <authorList>
            <person name="Spang A."/>
            <person name="Saw J.H."/>
            <person name="Jorgensen S.L."/>
            <person name="Zaremba-Niedzwiedzka K."/>
            <person name="Martijn J."/>
            <person name="Lind A.E."/>
            <person name="van Eijk R."/>
            <person name="Schleper C."/>
            <person name="Guy L."/>
            <person name="Ettema T.J."/>
        </authorList>
    </citation>
    <scope>NUCLEOTIDE SEQUENCE</scope>
</reference>
<protein>
    <submittedName>
        <fullName evidence="2">Uncharacterized protein</fullName>
    </submittedName>
</protein>
<accession>A0A0F9HT30</accession>
<keyword evidence="1" id="KW-0472">Membrane</keyword>
<proteinExistence type="predicted"/>
<feature type="transmembrane region" description="Helical" evidence="1">
    <location>
        <begin position="12"/>
        <end position="33"/>
    </location>
</feature>
<feature type="transmembrane region" description="Helical" evidence="1">
    <location>
        <begin position="108"/>
        <end position="134"/>
    </location>
</feature>